<name>A0A1Y2C572_9FUNG</name>
<dbReference type="AlphaFoldDB" id="A0A1Y2C572"/>
<evidence type="ECO:0000313" key="3">
    <source>
        <dbReference type="Proteomes" id="UP000193642"/>
    </source>
</evidence>
<protein>
    <submittedName>
        <fullName evidence="2">Uncharacterized protein</fullName>
    </submittedName>
</protein>
<accession>A0A1Y2C572</accession>
<organism evidence="2 3">
    <name type="scientific">Rhizoclosmatium globosum</name>
    <dbReference type="NCBI Taxonomy" id="329046"/>
    <lineage>
        <taxon>Eukaryota</taxon>
        <taxon>Fungi</taxon>
        <taxon>Fungi incertae sedis</taxon>
        <taxon>Chytridiomycota</taxon>
        <taxon>Chytridiomycota incertae sedis</taxon>
        <taxon>Chytridiomycetes</taxon>
        <taxon>Chytridiales</taxon>
        <taxon>Chytriomycetaceae</taxon>
        <taxon>Rhizoclosmatium</taxon>
    </lineage>
</organism>
<evidence type="ECO:0000313" key="2">
    <source>
        <dbReference type="EMBL" id="ORY42171.1"/>
    </source>
</evidence>
<proteinExistence type="predicted"/>
<dbReference type="EMBL" id="MCGO01000029">
    <property type="protein sequence ID" value="ORY42171.1"/>
    <property type="molecule type" value="Genomic_DNA"/>
</dbReference>
<sequence length="159" mass="17916">MGKPPAPSVTLPQLASKTMKTSILSSTYHKAHQPSNSPPPPKPKTPTLGKVQVLYNHYHEFFPIRDGILFGADIDDKYSFSFVFKGNFQSSSSTQKQKYIPKLDNSRWDFANIIDGKVYQRLDARPVGSYGYKAAKPLKGMTQEQLMEKARELEDALYS</sequence>
<dbReference type="Proteomes" id="UP000193642">
    <property type="component" value="Unassembled WGS sequence"/>
</dbReference>
<feature type="region of interest" description="Disordered" evidence="1">
    <location>
        <begin position="25"/>
        <end position="48"/>
    </location>
</feature>
<reference evidence="2 3" key="1">
    <citation type="submission" date="2016-07" db="EMBL/GenBank/DDBJ databases">
        <title>Pervasive Adenine N6-methylation of Active Genes in Fungi.</title>
        <authorList>
            <consortium name="DOE Joint Genome Institute"/>
            <person name="Mondo S.J."/>
            <person name="Dannebaum R.O."/>
            <person name="Kuo R.C."/>
            <person name="Labutti K."/>
            <person name="Haridas S."/>
            <person name="Kuo A."/>
            <person name="Salamov A."/>
            <person name="Ahrendt S.R."/>
            <person name="Lipzen A."/>
            <person name="Sullivan W."/>
            <person name="Andreopoulos W.B."/>
            <person name="Clum A."/>
            <person name="Lindquist E."/>
            <person name="Daum C."/>
            <person name="Ramamoorthy G.K."/>
            <person name="Gryganskyi A."/>
            <person name="Culley D."/>
            <person name="Magnuson J.K."/>
            <person name="James T.Y."/>
            <person name="O'Malley M.A."/>
            <person name="Stajich J.E."/>
            <person name="Spatafora J.W."/>
            <person name="Visel A."/>
            <person name="Grigoriev I.V."/>
        </authorList>
    </citation>
    <scope>NUCLEOTIDE SEQUENCE [LARGE SCALE GENOMIC DNA]</scope>
    <source>
        <strain evidence="2 3">JEL800</strain>
    </source>
</reference>
<dbReference type="OrthoDB" id="73831at2759"/>
<evidence type="ECO:0000256" key="1">
    <source>
        <dbReference type="SAM" id="MobiDB-lite"/>
    </source>
</evidence>
<keyword evidence="3" id="KW-1185">Reference proteome</keyword>
<comment type="caution">
    <text evidence="2">The sequence shown here is derived from an EMBL/GenBank/DDBJ whole genome shotgun (WGS) entry which is preliminary data.</text>
</comment>
<gene>
    <name evidence="2" type="ORF">BCR33DRAFT_718371</name>
</gene>